<evidence type="ECO:0000313" key="6">
    <source>
        <dbReference type="EMBL" id="MBP1925937.1"/>
    </source>
</evidence>
<dbReference type="SUPFAM" id="SSF50486">
    <property type="entry name" value="FMT C-terminal domain-like"/>
    <property type="match status" value="1"/>
</dbReference>
<dbReference type="InterPro" id="IPR036995">
    <property type="entry name" value="MPG_sf"/>
</dbReference>
<keyword evidence="2 5" id="KW-0227">DNA damage</keyword>
<dbReference type="PANTHER" id="PTHR10429:SF0">
    <property type="entry name" value="DNA-3-METHYLADENINE GLYCOSYLASE"/>
    <property type="match status" value="1"/>
</dbReference>
<keyword evidence="7" id="KW-1185">Reference proteome</keyword>
<dbReference type="RefSeq" id="WP_209511666.1">
    <property type="nucleotide sequence ID" value="NZ_JAGGKS010000004.1"/>
</dbReference>
<name>A0ABS4GE64_9FIRM</name>
<dbReference type="EC" id="3.2.2.-" evidence="5"/>
<organism evidence="6 7">
    <name type="scientific">Sedimentibacter acidaminivorans</name>
    <dbReference type="NCBI Taxonomy" id="913099"/>
    <lineage>
        <taxon>Bacteria</taxon>
        <taxon>Bacillati</taxon>
        <taxon>Bacillota</taxon>
        <taxon>Tissierellia</taxon>
        <taxon>Sedimentibacter</taxon>
    </lineage>
</organism>
<gene>
    <name evidence="6" type="ORF">J2Z76_001798</name>
</gene>
<dbReference type="GO" id="GO:0003905">
    <property type="term" value="F:alkylbase DNA N-glycosylase activity"/>
    <property type="evidence" value="ECO:0007669"/>
    <property type="project" value="UniProtKB-EC"/>
</dbReference>
<dbReference type="NCBIfam" id="NF002001">
    <property type="entry name" value="PRK00802.1-1"/>
    <property type="match status" value="1"/>
</dbReference>
<dbReference type="NCBIfam" id="TIGR00567">
    <property type="entry name" value="3mg"/>
    <property type="match status" value="1"/>
</dbReference>
<keyword evidence="6" id="KW-0326">Glycosidase</keyword>
<dbReference type="InterPro" id="IPR011034">
    <property type="entry name" value="Formyl_transferase-like_C_sf"/>
</dbReference>
<dbReference type="Proteomes" id="UP001519342">
    <property type="component" value="Unassembled WGS sequence"/>
</dbReference>
<evidence type="ECO:0000256" key="1">
    <source>
        <dbReference type="ARBA" id="ARBA00009232"/>
    </source>
</evidence>
<sequence>MKKLTREFYNRDTLKVASELIGKILVREYGGDILSARIVETEAYIGAIDKASHCYKGETDRTKVMFGPPGYAYVYLIYGMYYCFNVVTEGEGCGSGVLIRGIEPIENIEIMSFNRYGKRLKDITKQQLKNISNGPGKLCKALNISKNENKLDLTKDELYIIDDGFKDFNLERSKRINIDYAEEAKDFLWRFTMNRL</sequence>
<keyword evidence="4 5" id="KW-0234">DNA repair</keyword>
<dbReference type="EMBL" id="JAGGKS010000004">
    <property type="protein sequence ID" value="MBP1925937.1"/>
    <property type="molecule type" value="Genomic_DNA"/>
</dbReference>
<dbReference type="InterPro" id="IPR003180">
    <property type="entry name" value="MPG"/>
</dbReference>
<proteinExistence type="inferred from homology"/>
<protein>
    <recommendedName>
        <fullName evidence="5">Putative 3-methyladenine DNA glycosylase</fullName>
        <ecNumber evidence="5">3.2.2.-</ecNumber>
    </recommendedName>
</protein>
<dbReference type="PANTHER" id="PTHR10429">
    <property type="entry name" value="DNA-3-METHYLADENINE GLYCOSYLASE"/>
    <property type="match status" value="1"/>
</dbReference>
<evidence type="ECO:0000256" key="4">
    <source>
        <dbReference type="ARBA" id="ARBA00023204"/>
    </source>
</evidence>
<evidence type="ECO:0000256" key="5">
    <source>
        <dbReference type="HAMAP-Rule" id="MF_00527"/>
    </source>
</evidence>
<evidence type="ECO:0000256" key="3">
    <source>
        <dbReference type="ARBA" id="ARBA00022801"/>
    </source>
</evidence>
<comment type="similarity">
    <text evidence="1 5">Belongs to the DNA glycosylase MPG family.</text>
</comment>
<comment type="caution">
    <text evidence="6">The sequence shown here is derived from an EMBL/GenBank/DDBJ whole genome shotgun (WGS) entry which is preliminary data.</text>
</comment>
<evidence type="ECO:0000256" key="2">
    <source>
        <dbReference type="ARBA" id="ARBA00022763"/>
    </source>
</evidence>
<accession>A0ABS4GE64</accession>
<dbReference type="Gene3D" id="3.10.300.10">
    <property type="entry name" value="Methylpurine-DNA glycosylase (MPG)"/>
    <property type="match status" value="1"/>
</dbReference>
<evidence type="ECO:0000313" key="7">
    <source>
        <dbReference type="Proteomes" id="UP001519342"/>
    </source>
</evidence>
<dbReference type="HAMAP" id="MF_00527">
    <property type="entry name" value="3MGH"/>
    <property type="match status" value="1"/>
</dbReference>
<dbReference type="Pfam" id="PF02245">
    <property type="entry name" value="Pur_DNA_glyco"/>
    <property type="match status" value="1"/>
</dbReference>
<keyword evidence="3 5" id="KW-0378">Hydrolase</keyword>
<dbReference type="CDD" id="cd00540">
    <property type="entry name" value="AAG"/>
    <property type="match status" value="1"/>
</dbReference>
<reference evidence="6 7" key="1">
    <citation type="submission" date="2021-03" db="EMBL/GenBank/DDBJ databases">
        <title>Genomic Encyclopedia of Type Strains, Phase IV (KMG-IV): sequencing the most valuable type-strain genomes for metagenomic binning, comparative biology and taxonomic classification.</title>
        <authorList>
            <person name="Goeker M."/>
        </authorList>
    </citation>
    <scope>NUCLEOTIDE SEQUENCE [LARGE SCALE GENOMIC DNA]</scope>
    <source>
        <strain evidence="6 7">DSM 24004</strain>
    </source>
</reference>